<evidence type="ECO:0000313" key="2">
    <source>
        <dbReference type="Proteomes" id="UP001204445"/>
    </source>
</evidence>
<proteinExistence type="predicted"/>
<dbReference type="GO" id="GO:0047475">
    <property type="term" value="F:phenylacetate-CoA ligase activity"/>
    <property type="evidence" value="ECO:0007669"/>
    <property type="project" value="UniProtKB-EC"/>
</dbReference>
<keyword evidence="1" id="KW-0436">Ligase</keyword>
<dbReference type="PANTHER" id="PTHR36932">
    <property type="entry name" value="CAPSULAR POLYSACCHARIDE BIOSYNTHESIS PROTEIN"/>
    <property type="match status" value="1"/>
</dbReference>
<organism evidence="1 2">
    <name type="scientific">Methylohalomonas lacus</name>
    <dbReference type="NCBI Taxonomy" id="398773"/>
    <lineage>
        <taxon>Bacteria</taxon>
        <taxon>Pseudomonadati</taxon>
        <taxon>Pseudomonadota</taxon>
        <taxon>Gammaproteobacteria</taxon>
        <taxon>Methylohalomonadales</taxon>
        <taxon>Methylohalomonadaceae</taxon>
        <taxon>Methylohalomonas</taxon>
    </lineage>
</organism>
<dbReference type="Proteomes" id="UP001204445">
    <property type="component" value="Unassembled WGS sequence"/>
</dbReference>
<evidence type="ECO:0000313" key="1">
    <source>
        <dbReference type="EMBL" id="MCS3904530.1"/>
    </source>
</evidence>
<dbReference type="InterPro" id="IPR042099">
    <property type="entry name" value="ANL_N_sf"/>
</dbReference>
<keyword evidence="2" id="KW-1185">Reference proteome</keyword>
<comment type="caution">
    <text evidence="1">The sequence shown here is derived from an EMBL/GenBank/DDBJ whole genome shotgun (WGS) entry which is preliminary data.</text>
</comment>
<dbReference type="RefSeq" id="WP_259057632.1">
    <property type="nucleotide sequence ID" value="NZ_JANUCT010000025.1"/>
</dbReference>
<protein>
    <submittedName>
        <fullName evidence="1">Phenylacetate-CoA ligase</fullName>
        <ecNumber evidence="1">6.2.1.30</ecNumber>
    </submittedName>
</protein>
<dbReference type="EMBL" id="JANUCT010000025">
    <property type="protein sequence ID" value="MCS3904530.1"/>
    <property type="molecule type" value="Genomic_DNA"/>
</dbReference>
<reference evidence="1" key="1">
    <citation type="submission" date="2022-08" db="EMBL/GenBank/DDBJ databases">
        <title>Genomic Encyclopedia of Type Strains, Phase III (KMG-III): the genomes of soil and plant-associated and newly described type strains.</title>
        <authorList>
            <person name="Whitman W."/>
        </authorList>
    </citation>
    <scope>NUCLEOTIDE SEQUENCE</scope>
    <source>
        <strain evidence="1">HMT 1</strain>
    </source>
</reference>
<dbReference type="PANTHER" id="PTHR36932:SF1">
    <property type="entry name" value="CAPSULAR POLYSACCHARIDE BIOSYNTHESIS PROTEIN"/>
    <property type="match status" value="1"/>
</dbReference>
<name>A0AAE3HLH3_9GAMM</name>
<dbReference type="Gene3D" id="3.40.50.12780">
    <property type="entry name" value="N-terminal domain of ligase-like"/>
    <property type="match status" value="1"/>
</dbReference>
<gene>
    <name evidence="1" type="ORF">J2T55_002569</name>
</gene>
<accession>A0AAE3HLH3</accession>
<dbReference type="EC" id="6.2.1.30" evidence="1"/>
<dbReference type="InterPro" id="IPR053158">
    <property type="entry name" value="CapK_Type1_Caps_Biosynth"/>
</dbReference>
<dbReference type="SUPFAM" id="SSF56801">
    <property type="entry name" value="Acetyl-CoA synthetase-like"/>
    <property type="match status" value="1"/>
</dbReference>
<sequence length="382" mass="43124">MFIIPASFRGRPYAERHFQAITSWAHANHPFYQHWLNGSATVPILDRRTFLAHNEEILNGHPVTVTTSGSTGVPVRLSQDAERQRLSAMAEQRFVEWLGGRLPRVRLVHPHSGDRQAPDLMDISSSLAEQLEFIRQRHRTAGAVAITTYPSNAELLAQKVLEDGLDMGFIRRFGVFAEAFEPQQEALIQRAFPNAHIWSTYSSMEFGLIAGRCPFEPDFHHVNAELLGVEVLDDAGEPCAEGERGRVVITDYFNRRSPFIRYELGDYAVRGQCPCGRISLPALARIDGKIRGALLHRDGRRVVFTDLSVALRDLAGMRQYQVIQHGVDDFTVRLVAPKHLEKAVERAFADHFGYVPERLQFEYVDVIERGANGKFYASISEC</sequence>
<dbReference type="AlphaFoldDB" id="A0AAE3HLH3"/>